<feature type="domain" description="Mutator-like transposase" evidence="3">
    <location>
        <begin position="126"/>
        <end position="177"/>
    </location>
</feature>
<evidence type="ECO:0000259" key="3">
    <source>
        <dbReference type="Pfam" id="PF20700"/>
    </source>
</evidence>
<gene>
    <name evidence="4" type="ORF">HCN44_010346</name>
</gene>
<evidence type="ECO:0000313" key="4">
    <source>
        <dbReference type="EMBL" id="KAF7993751.1"/>
    </source>
</evidence>
<dbReference type="CDD" id="cd06127">
    <property type="entry name" value="DEDDh"/>
    <property type="match status" value="1"/>
</dbReference>
<evidence type="ECO:0000259" key="2">
    <source>
        <dbReference type="Pfam" id="PF15950"/>
    </source>
</evidence>
<proteinExistence type="predicted"/>
<feature type="region of interest" description="Disordered" evidence="1">
    <location>
        <begin position="1146"/>
        <end position="1383"/>
    </location>
</feature>
<dbReference type="InterPro" id="IPR036397">
    <property type="entry name" value="RNaseH_sf"/>
</dbReference>
<name>A0A834XZJ3_APHGI</name>
<dbReference type="InterPro" id="IPR031866">
    <property type="entry name" value="DUF4758"/>
</dbReference>
<reference evidence="4 5" key="1">
    <citation type="submission" date="2020-08" db="EMBL/GenBank/DDBJ databases">
        <title>Aphidius gifuensis genome sequencing and assembly.</title>
        <authorList>
            <person name="Du Z."/>
        </authorList>
    </citation>
    <scope>NUCLEOTIDE SEQUENCE [LARGE SCALE GENOMIC DNA]</scope>
    <source>
        <strain evidence="4">YNYX2018</strain>
        <tissue evidence="4">Adults</tissue>
    </source>
</reference>
<dbReference type="InterPro" id="IPR012337">
    <property type="entry name" value="RNaseH-like_sf"/>
</dbReference>
<feature type="compositionally biased region" description="Polar residues" evidence="1">
    <location>
        <begin position="1260"/>
        <end position="1284"/>
    </location>
</feature>
<dbReference type="Gene3D" id="3.30.420.10">
    <property type="entry name" value="Ribonuclease H-like superfamily/Ribonuclease H"/>
    <property type="match status" value="1"/>
</dbReference>
<feature type="compositionally biased region" description="Acidic residues" evidence="1">
    <location>
        <begin position="1361"/>
        <end position="1370"/>
    </location>
</feature>
<dbReference type="InterPro" id="IPR032675">
    <property type="entry name" value="LRR_dom_sf"/>
</dbReference>
<keyword evidence="5" id="KW-1185">Reference proteome</keyword>
<dbReference type="InterPro" id="IPR049012">
    <property type="entry name" value="Mutator_transp_dom"/>
</dbReference>
<protein>
    <recommendedName>
        <fullName evidence="6">Exonuclease domain-containing protein</fullName>
    </recommendedName>
</protein>
<comment type="caution">
    <text evidence="4">The sequence shown here is derived from an EMBL/GenBank/DDBJ whole genome shotgun (WGS) entry which is preliminary data.</text>
</comment>
<dbReference type="EMBL" id="JACMRX010000003">
    <property type="protein sequence ID" value="KAF7993751.1"/>
    <property type="molecule type" value="Genomic_DNA"/>
</dbReference>
<dbReference type="PANTHER" id="PTHR39072:SF3">
    <property type="entry name" value="RE48511P"/>
    <property type="match status" value="1"/>
</dbReference>
<evidence type="ECO:0000256" key="1">
    <source>
        <dbReference type="SAM" id="MobiDB-lite"/>
    </source>
</evidence>
<feature type="compositionally biased region" description="Polar residues" evidence="1">
    <location>
        <begin position="1179"/>
        <end position="1197"/>
    </location>
</feature>
<feature type="compositionally biased region" description="Polar residues" evidence="1">
    <location>
        <begin position="1213"/>
        <end position="1225"/>
    </location>
</feature>
<feature type="domain" description="Mutator-like transposase" evidence="3">
    <location>
        <begin position="212"/>
        <end position="411"/>
    </location>
</feature>
<evidence type="ECO:0000313" key="5">
    <source>
        <dbReference type="Proteomes" id="UP000639338"/>
    </source>
</evidence>
<evidence type="ECO:0008006" key="6">
    <source>
        <dbReference type="Google" id="ProtNLM"/>
    </source>
</evidence>
<sequence length="1798" mass="198864">MEICKENENKKEKKQFSWKGRYVSEKMYKLRQLQSLKSSKKRPIEKDNEKSTIGTRIVDFEVMMQHMSCKTCQEKLLFHNIEKEIKHGLASTLVIRCSSCFILNEVSTSGSTYVPGLKQSRFDINMKNSIDVPAPTRQTYKEHEKIVGTVIENVAKDSCRQAAQEERDLTIQNVEKLKSILPDHIDDDFLLPKQQSVEQDENMDPSTLNTMETAHNNIVRVFLSFDVAWSKRGNDCDSLNGFGAIIGMLSGKIIDYGTRNRACKTCEVSGNKTIHDCRQNFSGTAKSMEPDIGVNLIANSEIMKEFNLQVGVYIGDNDSATLSGLKSACSYEPVKFADKNHTSKGVTSALYKMNKTDDPDRELDSVKIKYFHKCFAYAMAQNKGDSKAMAAAVENIPYHAYNDHKKCGSWCGYHKDPINYEHSNIGGGIVNPILFEKLKVFFKRLANNAEEYFACASSNINESFHSTVARFNPKTHCYSKSSSSDIRVACAVANKNCGEKYLALVNKSLNINFGKQSLKYIKEKNHLKQRTIQLQSTYKFKKQRMERKLKRSQLRYRKQKKEGITYESNMGLFGDNEMELFESVDAVASSLNVGDIINNTLESVDVVAGGPSVNVGDIVNNTLESVDVVAGGPSLNVCDIINNTLESVDVVAGGPSLNVCDIVNNTLESVDVVAGGPSVNVGDIVNNTLESVDVVAGGPSLNVGVTVNDTLKIVDESGIHQYCCVYFDIETRGFAVNCDILQIAMKSNNSRFNVYIKPSQIIDPRASIVHGLTKQGRDLYLNGEKITTHTKLDAGQKMLEYLKKFPKICILVAHNSGFDAPRIIDFFKQISLLQELEKIVIGFADTLPLLRVKYPLRKRKATGCFAQVYNASSSENISNDRNVVEVVGTVGPEIIMNDIITQTVYGFLDFTTTIGNTKMIFSPLSAPPPDKKKEPPTTTTTTESAIETKPTLLKKNAEIQPSKPHKLNFQEELKYKGKNVKIVVNSIVHESEFKEPTTEVPKVEAEPSQGAVLSSIVEVLTSVEQPIKNNIAEPEYDYLSKQPTEIIDETYKVINLKPSSKIASKLRQSSKKERENLTGLVTRMGGTIVKDGLTTVHETSVIGTYINGKYAQVLQSASKILKPGAPALADGKIRASNSQKILKTIGPQHGKLKPQLEPTPAVQQQEESSLPLEGLFHSPTGQSNTKPVMKGSVNQPVRSKFKSKMLEDGENFDPSQQLKNSNKNRPGTARPSYKNRAPLTSTTTSTTEAVPTARRRSGFRPNTNHQSSLSSKPLRQKSEPNTPFSPVPKVKLPRTQGRWSYKTTPKPRIAIRKQSDDEEKVVPGTDTPTPPTSEAVLTSMNDDKSSLPAQKKSQEGVTSNEELDSSETEEVSQTSVRNDEQPELILPVDTINVQISTPADFNDVYFEIATIKSPYTFQVGTLKNTRYITLTSTFKKSFATEEVSSMTTSTEPLTENILANTGAAYETSLPLDSSVATLPAITLESGQATPPLETLTETFTTTQTLLKTHLLPVVSSGNTTTLTLVQTYNIARMVTATKTLPPSELYHFIPSKTLNEFNSKLDEAGSELHLELDFGDDRDDDEDIPKRVVVPSNDDSDLSVSKISQKQTSTLIPTLAHESQLRSEQVQQLALLKFFSQQPQQQIITTSRPVIVLETLFESHVIPLVNNGNTVFSTLSRPIATVSRTNYEYGTSTLTPIIPPHIPHLQQMPQVPLFPPQQQFTVTTAPIVTQTLATISDSRVLKLTFGAKTAYTTLFSTRVVPTDLTTYVTSTIAVQPTVPAFAGYFPPPVGYPGYPYVG</sequence>
<dbReference type="Proteomes" id="UP000639338">
    <property type="component" value="Unassembled WGS sequence"/>
</dbReference>
<feature type="domain" description="DUF4758" evidence="2">
    <location>
        <begin position="1011"/>
        <end position="1119"/>
    </location>
</feature>
<dbReference type="Pfam" id="PF20700">
    <property type="entry name" value="Mutator"/>
    <property type="match status" value="2"/>
</dbReference>
<organism evidence="4 5">
    <name type="scientific">Aphidius gifuensis</name>
    <name type="common">Parasitoid wasp</name>
    <dbReference type="NCBI Taxonomy" id="684658"/>
    <lineage>
        <taxon>Eukaryota</taxon>
        <taxon>Metazoa</taxon>
        <taxon>Ecdysozoa</taxon>
        <taxon>Arthropoda</taxon>
        <taxon>Hexapoda</taxon>
        <taxon>Insecta</taxon>
        <taxon>Pterygota</taxon>
        <taxon>Neoptera</taxon>
        <taxon>Endopterygota</taxon>
        <taxon>Hymenoptera</taxon>
        <taxon>Apocrita</taxon>
        <taxon>Ichneumonoidea</taxon>
        <taxon>Braconidae</taxon>
        <taxon>Aphidiinae</taxon>
        <taxon>Aphidius</taxon>
    </lineage>
</organism>
<feature type="region of interest" description="Disordered" evidence="1">
    <location>
        <begin position="921"/>
        <end position="943"/>
    </location>
</feature>
<dbReference type="SUPFAM" id="SSF53098">
    <property type="entry name" value="Ribonuclease H-like"/>
    <property type="match status" value="1"/>
</dbReference>
<dbReference type="Pfam" id="PF15950">
    <property type="entry name" value="DUF4758"/>
    <property type="match status" value="1"/>
</dbReference>
<accession>A0A834XZJ3</accession>
<dbReference type="OrthoDB" id="6430068at2759"/>
<dbReference type="Gene3D" id="3.80.10.10">
    <property type="entry name" value="Ribonuclease Inhibitor"/>
    <property type="match status" value="1"/>
</dbReference>
<dbReference type="GO" id="GO:0003676">
    <property type="term" value="F:nucleic acid binding"/>
    <property type="evidence" value="ECO:0007669"/>
    <property type="project" value="InterPro"/>
</dbReference>
<dbReference type="PANTHER" id="PTHR39072">
    <property type="entry name" value="RE48511P"/>
    <property type="match status" value="1"/>
</dbReference>